<dbReference type="Proteomes" id="UP000798662">
    <property type="component" value="Chromosome 1"/>
</dbReference>
<dbReference type="EMBL" id="CM020618">
    <property type="protein sequence ID" value="KAK1857816.1"/>
    <property type="molecule type" value="Genomic_DNA"/>
</dbReference>
<organism evidence="1 2">
    <name type="scientific">Pyropia yezoensis</name>
    <name type="common">Susabi-nori</name>
    <name type="synonym">Porphyra yezoensis</name>
    <dbReference type="NCBI Taxonomy" id="2788"/>
    <lineage>
        <taxon>Eukaryota</taxon>
        <taxon>Rhodophyta</taxon>
        <taxon>Bangiophyceae</taxon>
        <taxon>Bangiales</taxon>
        <taxon>Bangiaceae</taxon>
        <taxon>Pyropia</taxon>
    </lineage>
</organism>
<protein>
    <submittedName>
        <fullName evidence="1">Uncharacterized protein</fullName>
    </submittedName>
</protein>
<accession>A0ACC3BJ87</accession>
<sequence length="277" mass="27737">MPLLPPALLTAVLRWVPSLSDNLGRPAGPLGWALGKFLFPAVNAGMVRLAVDRLGLVAGERVLEVGCGPGAGLTAALEALRPPPPAAAPPPPGAPSASPSSGGTPPAAPPPPAVVGMDFSDTMVAMAAAAMRAAIADGRVAVVHGDVCAADGLLPALAGGGGGGGAPAPSEAGAAAGVPAAAAPFDAIFHTNCYYFWPDKAGACRNLGAVLRPGGRLLTVYDKVLDERGARVFSSDIVYRLDAYTDALAEAGFVRIHSEDVRDGVKELIVVVAYKAG</sequence>
<evidence type="ECO:0000313" key="1">
    <source>
        <dbReference type="EMBL" id="KAK1857816.1"/>
    </source>
</evidence>
<name>A0ACC3BJ87_PYRYE</name>
<comment type="caution">
    <text evidence="1">The sequence shown here is derived from an EMBL/GenBank/DDBJ whole genome shotgun (WGS) entry which is preliminary data.</text>
</comment>
<proteinExistence type="predicted"/>
<evidence type="ECO:0000313" key="2">
    <source>
        <dbReference type="Proteomes" id="UP000798662"/>
    </source>
</evidence>
<gene>
    <name evidence="1" type="ORF">I4F81_000430</name>
</gene>
<reference evidence="1" key="1">
    <citation type="submission" date="2019-11" db="EMBL/GenBank/DDBJ databases">
        <title>Nori genome reveals adaptations in red seaweeds to the harsh intertidal environment.</title>
        <authorList>
            <person name="Wang D."/>
            <person name="Mao Y."/>
        </authorList>
    </citation>
    <scope>NUCLEOTIDE SEQUENCE</scope>
    <source>
        <tissue evidence="1">Gametophyte</tissue>
    </source>
</reference>
<keyword evidence="2" id="KW-1185">Reference proteome</keyword>